<dbReference type="SUPFAM" id="SSF55931">
    <property type="entry name" value="Glutamine synthetase/guanido kinase"/>
    <property type="match status" value="1"/>
</dbReference>
<dbReference type="GO" id="GO:0005524">
    <property type="term" value="F:ATP binding"/>
    <property type="evidence" value="ECO:0007669"/>
    <property type="project" value="UniProtKB-KW"/>
</dbReference>
<dbReference type="InterPro" id="IPR000749">
    <property type="entry name" value="ATP-guanido_PTrfase"/>
</dbReference>
<proteinExistence type="predicted"/>
<dbReference type="CDD" id="cd07930">
    <property type="entry name" value="bacterial_phosphagen_kinase"/>
    <property type="match status" value="1"/>
</dbReference>
<keyword evidence="1 6" id="KW-0808">Transferase</keyword>
<dbReference type="EMBL" id="AJWY01000945">
    <property type="protein sequence ID" value="EKC80466.1"/>
    <property type="molecule type" value="Genomic_DNA"/>
</dbReference>
<accession>K1V914</accession>
<dbReference type="GO" id="GO:0005615">
    <property type="term" value="C:extracellular space"/>
    <property type="evidence" value="ECO:0007669"/>
    <property type="project" value="TreeGrafter"/>
</dbReference>
<evidence type="ECO:0000256" key="1">
    <source>
        <dbReference type="ARBA" id="ARBA00022679"/>
    </source>
</evidence>
<keyword evidence="2" id="KW-0547">Nucleotide-binding</keyword>
<evidence type="ECO:0000256" key="3">
    <source>
        <dbReference type="ARBA" id="ARBA00022777"/>
    </source>
</evidence>
<dbReference type="PANTHER" id="PTHR11547">
    <property type="entry name" value="ARGININE OR CREATINE KINASE"/>
    <property type="match status" value="1"/>
</dbReference>
<evidence type="ECO:0000259" key="5">
    <source>
        <dbReference type="PROSITE" id="PS51510"/>
    </source>
</evidence>
<dbReference type="InterPro" id="IPR022414">
    <property type="entry name" value="ATP-guanido_PTrfase_cat"/>
</dbReference>
<name>K1V914_9ZZZZ</name>
<keyword evidence="4" id="KW-0067">ATP-binding</keyword>
<dbReference type="GO" id="GO:0046314">
    <property type="term" value="P:phosphocreatine biosynthetic process"/>
    <property type="evidence" value="ECO:0007669"/>
    <property type="project" value="InterPro"/>
</dbReference>
<dbReference type="AlphaFoldDB" id="K1V914"/>
<feature type="non-terminal residue" evidence="6">
    <location>
        <position position="192"/>
    </location>
</feature>
<dbReference type="GO" id="GO:0004111">
    <property type="term" value="F:creatine kinase activity"/>
    <property type="evidence" value="ECO:0007669"/>
    <property type="project" value="InterPro"/>
</dbReference>
<sequence length="192" mass="21235">MSKWYIGAGEQNDIVISTRIRLARNIEDYPFPCKLDTKTRTALNKKIGDAVCGRENLEFIEMKTLTQPQIVSLAEKHLISPEFASSYDGRALLLSDSEGISIMLCEEDHIKIQVMKPGLSLETAYAEADRIDDELNEKFVFAFDDRLGYLTQCPTNLGTGMRASVLLHLPALTACGQMSSISSTVSKLGLTV</sequence>
<dbReference type="InterPro" id="IPR022415">
    <property type="entry name" value="ATP-guanido_PTrfase_AS"/>
</dbReference>
<dbReference type="InterPro" id="IPR023660">
    <property type="entry name" value="Arg_Kinase"/>
</dbReference>
<dbReference type="PANTHER" id="PTHR11547:SF38">
    <property type="entry name" value="ARGININE KINASE 1-RELATED"/>
    <property type="match status" value="1"/>
</dbReference>
<dbReference type="Gene3D" id="3.30.590.10">
    <property type="entry name" value="Glutamine synthetase/guanido kinase, catalytic domain"/>
    <property type="match status" value="1"/>
</dbReference>
<comment type="caution">
    <text evidence="6">The sequence shown here is derived from an EMBL/GenBank/DDBJ whole genome shotgun (WGS) entry which is preliminary data.</text>
</comment>
<feature type="domain" description="Phosphagen kinase C-terminal" evidence="5">
    <location>
        <begin position="14"/>
        <end position="192"/>
    </location>
</feature>
<dbReference type="InterPro" id="IPR014746">
    <property type="entry name" value="Gln_synth/guanido_kin_cat_dom"/>
</dbReference>
<dbReference type="Pfam" id="PF00217">
    <property type="entry name" value="ATP-gua_Ptrans"/>
    <property type="match status" value="1"/>
</dbReference>
<reference evidence="6" key="1">
    <citation type="journal article" date="2013" name="Environ. Microbiol.">
        <title>Microbiota from the distal guts of lean and obese adolescents exhibit partial functional redundancy besides clear differences in community structure.</title>
        <authorList>
            <person name="Ferrer M."/>
            <person name="Ruiz A."/>
            <person name="Lanza F."/>
            <person name="Haange S.B."/>
            <person name="Oberbach A."/>
            <person name="Till H."/>
            <person name="Bargiela R."/>
            <person name="Campoy C."/>
            <person name="Segura M.T."/>
            <person name="Richter M."/>
            <person name="von Bergen M."/>
            <person name="Seifert J."/>
            <person name="Suarez A."/>
        </authorList>
    </citation>
    <scope>NUCLEOTIDE SEQUENCE</scope>
</reference>
<evidence type="ECO:0000313" key="6">
    <source>
        <dbReference type="EMBL" id="EKC80466.1"/>
    </source>
</evidence>
<keyword evidence="3" id="KW-0418">Kinase</keyword>
<evidence type="ECO:0000256" key="2">
    <source>
        <dbReference type="ARBA" id="ARBA00022741"/>
    </source>
</evidence>
<dbReference type="PROSITE" id="PS51510">
    <property type="entry name" value="PHOSPHAGEN_KINASE_C"/>
    <property type="match status" value="1"/>
</dbReference>
<protein>
    <submittedName>
        <fullName evidence="6">ATP:guanido phosphotransferase domain protein</fullName>
    </submittedName>
</protein>
<dbReference type="PROSITE" id="PS00112">
    <property type="entry name" value="PHOSPHAGEN_KINASE"/>
    <property type="match status" value="1"/>
</dbReference>
<organism evidence="6">
    <name type="scientific">human gut metagenome</name>
    <dbReference type="NCBI Taxonomy" id="408170"/>
    <lineage>
        <taxon>unclassified sequences</taxon>
        <taxon>metagenomes</taxon>
        <taxon>organismal metagenomes</taxon>
    </lineage>
</organism>
<evidence type="ECO:0000256" key="4">
    <source>
        <dbReference type="ARBA" id="ARBA00022840"/>
    </source>
</evidence>
<gene>
    <name evidence="6" type="ORF">LEA_01354</name>
</gene>